<dbReference type="EMBL" id="CP032090">
    <property type="protein sequence ID" value="AXV66306.1"/>
    <property type="molecule type" value="Genomic_DNA"/>
</dbReference>
<organism evidence="1 2">
    <name type="scientific">Pseudoalteromonas lipolytica</name>
    <dbReference type="NCBI Taxonomy" id="570156"/>
    <lineage>
        <taxon>Bacteria</taxon>
        <taxon>Pseudomonadati</taxon>
        <taxon>Pseudomonadota</taxon>
        <taxon>Gammaproteobacteria</taxon>
        <taxon>Alteromonadales</taxon>
        <taxon>Pseudoalteromonadaceae</taxon>
        <taxon>Pseudoalteromonas</taxon>
    </lineage>
</organism>
<dbReference type="RefSeq" id="WP_118844637.1">
    <property type="nucleotide sequence ID" value="NZ_CP032090.1"/>
</dbReference>
<proteinExistence type="predicted"/>
<protein>
    <submittedName>
        <fullName evidence="1">Ribonucleotide reductase subunit alpha</fullName>
    </submittedName>
</protein>
<dbReference type="AlphaFoldDB" id="A0AAD0WDQ9"/>
<name>A0AAD0WDQ9_9GAMM</name>
<evidence type="ECO:0000313" key="2">
    <source>
        <dbReference type="Proteomes" id="UP000264605"/>
    </source>
</evidence>
<dbReference type="KEGG" id="pdj:D0907_13975"/>
<dbReference type="GeneID" id="99506581"/>
<dbReference type="Proteomes" id="UP000264605">
    <property type="component" value="Chromosome"/>
</dbReference>
<accession>A0AAD0WDQ9</accession>
<gene>
    <name evidence="1" type="ORF">D0907_13975</name>
</gene>
<evidence type="ECO:0000313" key="1">
    <source>
        <dbReference type="EMBL" id="AXV66306.1"/>
    </source>
</evidence>
<sequence>MSKFQELLSMARHQAEPVKLLLLFTKANVESSVNDVNKGVIEPVMCVDKLPSELTDYTALCHEADNINQAWDLLFVTSIGANTEVSLIESSMKEMIKDVQSGKNTALYVVLDREDNLVEMVGS</sequence>
<reference evidence="1 2" key="1">
    <citation type="submission" date="2018-08" db="EMBL/GenBank/DDBJ databases">
        <title>Draft genome sequence of Pseudoalteromonas donghaensis HJ51.</title>
        <authorList>
            <person name="Oh J."/>
            <person name="Roh D."/>
        </authorList>
    </citation>
    <scope>NUCLEOTIDE SEQUENCE [LARGE SCALE GENOMIC DNA]</scope>
    <source>
        <strain evidence="1 2">HJ51</strain>
    </source>
</reference>